<sequence length="102" mass="10681">MAGDEGTTVTPEELRAHAWHVSAVADRVALARQAGGTVRLSPGAYGQLCALIPAALGQLQDAVLTTLDSADTALRDSVDRLRIAAGSYEVTDGRAHDRLRGD</sequence>
<accession>A0ABN2LHK9</accession>
<gene>
    <name evidence="1" type="ORF">GCM10009682_08260</name>
</gene>
<protein>
    <recommendedName>
        <fullName evidence="3">ESX-1 secretion-associated protein</fullName>
    </recommendedName>
</protein>
<evidence type="ECO:0008006" key="3">
    <source>
        <dbReference type="Google" id="ProtNLM"/>
    </source>
</evidence>
<proteinExistence type="predicted"/>
<dbReference type="EMBL" id="BAAALT010000015">
    <property type="protein sequence ID" value="GAA1788519.1"/>
    <property type="molecule type" value="Genomic_DNA"/>
</dbReference>
<organism evidence="1 2">
    <name type="scientific">Luedemannella flava</name>
    <dbReference type="NCBI Taxonomy" id="349316"/>
    <lineage>
        <taxon>Bacteria</taxon>
        <taxon>Bacillati</taxon>
        <taxon>Actinomycetota</taxon>
        <taxon>Actinomycetes</taxon>
        <taxon>Micromonosporales</taxon>
        <taxon>Micromonosporaceae</taxon>
        <taxon>Luedemannella</taxon>
    </lineage>
</organism>
<keyword evidence="2" id="KW-1185">Reference proteome</keyword>
<name>A0ABN2LHK9_9ACTN</name>
<evidence type="ECO:0000313" key="2">
    <source>
        <dbReference type="Proteomes" id="UP001500218"/>
    </source>
</evidence>
<dbReference type="Proteomes" id="UP001500218">
    <property type="component" value="Unassembled WGS sequence"/>
</dbReference>
<dbReference type="InterPro" id="IPR022536">
    <property type="entry name" value="EspC"/>
</dbReference>
<evidence type="ECO:0000313" key="1">
    <source>
        <dbReference type="EMBL" id="GAA1788519.1"/>
    </source>
</evidence>
<comment type="caution">
    <text evidence="1">The sequence shown here is derived from an EMBL/GenBank/DDBJ whole genome shotgun (WGS) entry which is preliminary data.</text>
</comment>
<reference evidence="1 2" key="1">
    <citation type="journal article" date="2019" name="Int. J. Syst. Evol. Microbiol.">
        <title>The Global Catalogue of Microorganisms (GCM) 10K type strain sequencing project: providing services to taxonomists for standard genome sequencing and annotation.</title>
        <authorList>
            <consortium name="The Broad Institute Genomics Platform"/>
            <consortium name="The Broad Institute Genome Sequencing Center for Infectious Disease"/>
            <person name="Wu L."/>
            <person name="Ma J."/>
        </authorList>
    </citation>
    <scope>NUCLEOTIDE SEQUENCE [LARGE SCALE GENOMIC DNA]</scope>
    <source>
        <strain evidence="1 2">JCM 13250</strain>
    </source>
</reference>
<dbReference type="RefSeq" id="WP_344126384.1">
    <property type="nucleotide sequence ID" value="NZ_BAAALT010000015.1"/>
</dbReference>
<dbReference type="Pfam" id="PF10824">
    <property type="entry name" value="T7SS_ESX_EspC"/>
    <property type="match status" value="1"/>
</dbReference>